<dbReference type="Proteomes" id="UP001149411">
    <property type="component" value="Unassembled WGS sequence"/>
</dbReference>
<proteinExistence type="predicted"/>
<keyword evidence="2" id="KW-1185">Reference proteome</keyword>
<gene>
    <name evidence="1" type="ORF">EGH25_08580</name>
</gene>
<reference evidence="1" key="1">
    <citation type="submission" date="2022-09" db="EMBL/GenBank/DDBJ databases">
        <title>Haloadaptaus new haloarchaeum isolated from saline soil.</title>
        <authorList>
            <person name="Duran-Viseras A."/>
            <person name="Sanchez-Porro C."/>
            <person name="Ventosa A."/>
        </authorList>
    </citation>
    <scope>NUCLEOTIDE SEQUENCE</scope>
    <source>
        <strain evidence="1">F3-133</strain>
    </source>
</reference>
<name>A0A9Q4C5N5_9EURY</name>
<organism evidence="1 2">
    <name type="scientific">Halorutilus salinus</name>
    <dbReference type="NCBI Taxonomy" id="2487751"/>
    <lineage>
        <taxon>Archaea</taxon>
        <taxon>Methanobacteriati</taxon>
        <taxon>Methanobacteriota</taxon>
        <taxon>Stenosarchaea group</taxon>
        <taxon>Halobacteria</taxon>
        <taxon>Halorutilales</taxon>
        <taxon>Halorutilaceae</taxon>
        <taxon>Halorutilus</taxon>
    </lineage>
</organism>
<dbReference type="EMBL" id="RKLV01000008">
    <property type="protein sequence ID" value="MCX2819404.1"/>
    <property type="molecule type" value="Genomic_DNA"/>
</dbReference>
<protein>
    <recommendedName>
        <fullName evidence="3">PIN domain-containing protein</fullName>
    </recommendedName>
</protein>
<accession>A0A9Q4C5N5</accession>
<comment type="caution">
    <text evidence="1">The sequence shown here is derived from an EMBL/GenBank/DDBJ whole genome shotgun (WGS) entry which is preliminary data.</text>
</comment>
<evidence type="ECO:0000313" key="1">
    <source>
        <dbReference type="EMBL" id="MCX2819404.1"/>
    </source>
</evidence>
<dbReference type="AlphaFoldDB" id="A0A9Q4C5N5"/>
<dbReference type="RefSeq" id="WP_266087627.1">
    <property type="nucleotide sequence ID" value="NZ_RKLV01000008.1"/>
</dbReference>
<sequence length="67" mass="7336">MTVSNATELVEVRGGENDVLAAANYVENEGMTPFDAVHLVKSRDDAVVSSDNAYDTFSDRVKIEERS</sequence>
<evidence type="ECO:0008006" key="3">
    <source>
        <dbReference type="Google" id="ProtNLM"/>
    </source>
</evidence>
<evidence type="ECO:0000313" key="2">
    <source>
        <dbReference type="Proteomes" id="UP001149411"/>
    </source>
</evidence>